<comment type="caution">
    <text evidence="3">The sequence shown here is derived from an EMBL/GenBank/DDBJ whole genome shotgun (WGS) entry which is preliminary data.</text>
</comment>
<evidence type="ECO:0000313" key="3">
    <source>
        <dbReference type="EMBL" id="EMY33260.1"/>
    </source>
</evidence>
<name>N1UW40_9MICC</name>
<gene>
    <name evidence="3" type="ORF">D477_015753</name>
</gene>
<dbReference type="InterPro" id="IPR002509">
    <property type="entry name" value="NODB_dom"/>
</dbReference>
<reference evidence="3 4" key="1">
    <citation type="journal article" date="2013" name="Genome Announc.">
        <title>Draft Genome Sequence of Arthrobacter crystallopoietes Strain BAB-32, Revealing Genes for Bioremediation.</title>
        <authorList>
            <person name="Joshi M.N."/>
            <person name="Pandit A.S."/>
            <person name="Sharma A."/>
            <person name="Pandya R.V."/>
            <person name="Desai S.M."/>
            <person name="Saxena A.K."/>
            <person name="Bagatharia S.B."/>
        </authorList>
    </citation>
    <scope>NUCLEOTIDE SEQUENCE [LARGE SCALE GENOMIC DNA]</scope>
    <source>
        <strain evidence="3 4">BAB-32</strain>
    </source>
</reference>
<accession>N1UW40</accession>
<proteinExistence type="predicted"/>
<dbReference type="SUPFAM" id="SSF88713">
    <property type="entry name" value="Glycoside hydrolase/deacetylase"/>
    <property type="match status" value="1"/>
</dbReference>
<organism evidence="3 4">
    <name type="scientific">Arthrobacter crystallopoietes BAB-32</name>
    <dbReference type="NCBI Taxonomy" id="1246476"/>
    <lineage>
        <taxon>Bacteria</taxon>
        <taxon>Bacillati</taxon>
        <taxon>Actinomycetota</taxon>
        <taxon>Actinomycetes</taxon>
        <taxon>Micrococcales</taxon>
        <taxon>Micrococcaceae</taxon>
        <taxon>Crystallibacter</taxon>
    </lineage>
</organism>
<dbReference type="Pfam" id="PF01522">
    <property type="entry name" value="Polysacc_deac_1"/>
    <property type="match status" value="1"/>
</dbReference>
<dbReference type="EMBL" id="ANPE02000189">
    <property type="protein sequence ID" value="EMY33260.1"/>
    <property type="molecule type" value="Genomic_DNA"/>
</dbReference>
<dbReference type="CDD" id="cd10917">
    <property type="entry name" value="CE4_NodB_like_6s_7s"/>
    <property type="match status" value="1"/>
</dbReference>
<dbReference type="InterPro" id="IPR050248">
    <property type="entry name" value="Polysacc_deacetylase_ArnD"/>
</dbReference>
<evidence type="ECO:0000256" key="1">
    <source>
        <dbReference type="SAM" id="SignalP"/>
    </source>
</evidence>
<dbReference type="Gene3D" id="3.20.20.370">
    <property type="entry name" value="Glycoside hydrolase/deacetylase"/>
    <property type="match status" value="1"/>
</dbReference>
<dbReference type="RefSeq" id="WP_005271247.1">
    <property type="nucleotide sequence ID" value="NZ_ANPE02000189.1"/>
</dbReference>
<feature type="chain" id="PRO_5004112674" evidence="1">
    <location>
        <begin position="30"/>
        <end position="242"/>
    </location>
</feature>
<dbReference type="AlphaFoldDB" id="N1UW40"/>
<dbReference type="PANTHER" id="PTHR10587">
    <property type="entry name" value="GLYCOSYL TRANSFERASE-RELATED"/>
    <property type="match status" value="1"/>
</dbReference>
<protein>
    <submittedName>
        <fullName evidence="3">Polysaccharide deacetylase</fullName>
    </submittedName>
</protein>
<keyword evidence="1" id="KW-0732">Signal</keyword>
<feature type="signal peptide" evidence="1">
    <location>
        <begin position="1"/>
        <end position="29"/>
    </location>
</feature>
<evidence type="ECO:0000313" key="4">
    <source>
        <dbReference type="Proteomes" id="UP000010729"/>
    </source>
</evidence>
<dbReference type="Proteomes" id="UP000010729">
    <property type="component" value="Unassembled WGS sequence"/>
</dbReference>
<sequence>MGCRRRIAILLSVAALVVSAHVLSPPASAAPAYDIRRGPNHSERVVLTFDDCPRSLDSFESVVEYAYEENIGLVLALTGKCITEFLDEEDEDLVRLARQHGQYVINHSINHRDLRQFTCAQVAAELRAPGVVTNFGRPPHGGINKAVRCGYERVKMRPWLWNFSTRDWTGKSRSEVVDSVVANSRKGATVLMHMQWRGFDPRALDRMKEGLEDRGLRLCRAYGGATGGIRTSPTMLPQRLPC</sequence>
<feature type="domain" description="NodB homology" evidence="2">
    <location>
        <begin position="39"/>
        <end position="149"/>
    </location>
</feature>
<dbReference type="InterPro" id="IPR011330">
    <property type="entry name" value="Glyco_hydro/deAcase_b/a-brl"/>
</dbReference>
<evidence type="ECO:0000259" key="2">
    <source>
        <dbReference type="Pfam" id="PF01522"/>
    </source>
</evidence>
<keyword evidence="4" id="KW-1185">Reference proteome</keyword>
<dbReference type="GO" id="GO:0005975">
    <property type="term" value="P:carbohydrate metabolic process"/>
    <property type="evidence" value="ECO:0007669"/>
    <property type="project" value="InterPro"/>
</dbReference>
<dbReference type="GO" id="GO:0016810">
    <property type="term" value="F:hydrolase activity, acting on carbon-nitrogen (but not peptide) bonds"/>
    <property type="evidence" value="ECO:0007669"/>
    <property type="project" value="InterPro"/>
</dbReference>